<feature type="region of interest" description="Disordered" evidence="6">
    <location>
        <begin position="1"/>
        <end position="32"/>
    </location>
</feature>
<evidence type="ECO:0000256" key="1">
    <source>
        <dbReference type="ARBA" id="ARBA00006622"/>
    </source>
</evidence>
<dbReference type="PANTHER" id="PTHR12918:SF1">
    <property type="entry name" value="CYSTEINE DIOXYGENASE TYPE 1"/>
    <property type="match status" value="1"/>
</dbReference>
<keyword evidence="2" id="KW-0479">Metal-binding</keyword>
<evidence type="ECO:0000256" key="5">
    <source>
        <dbReference type="ARBA" id="ARBA00023004"/>
    </source>
</evidence>
<gene>
    <name evidence="7" type="ORF">ACFQ2V_17840</name>
</gene>
<keyword evidence="3 7" id="KW-0223">Dioxygenase</keyword>
<organism evidence="7 8">
    <name type="scientific">Terrabacter terrigena</name>
    <dbReference type="NCBI Taxonomy" id="574718"/>
    <lineage>
        <taxon>Bacteria</taxon>
        <taxon>Bacillati</taxon>
        <taxon>Actinomycetota</taxon>
        <taxon>Actinomycetes</taxon>
        <taxon>Micrococcales</taxon>
        <taxon>Intrasporangiaceae</taxon>
        <taxon>Terrabacter</taxon>
    </lineage>
</organism>
<accession>A0ABW3MZR4</accession>
<sequence>MQPDLLLPAAPSAADHTHTAPTRKASTMSRGAQRISVDLADTARRLSRQRTIWQGLVDFDPITRYYARLLADEHHEAWLLTWLPGQGTPWHDHGGSAGSFVVLQGVLTEEVAGYRTTVDLDGARRVTGPGVLLTPGDQRTFGTRHLHRVTNAGSDPAVSLHVYAPRLTAMTNYRAVAGVLEAEEHAEVGVDW</sequence>
<dbReference type="EMBL" id="JBHTKH010000016">
    <property type="protein sequence ID" value="MFD1056177.1"/>
    <property type="molecule type" value="Genomic_DNA"/>
</dbReference>
<evidence type="ECO:0000256" key="2">
    <source>
        <dbReference type="ARBA" id="ARBA00022723"/>
    </source>
</evidence>
<dbReference type="Pfam" id="PF05995">
    <property type="entry name" value="CDO_I"/>
    <property type="match status" value="1"/>
</dbReference>
<dbReference type="Proteomes" id="UP001597046">
    <property type="component" value="Unassembled WGS sequence"/>
</dbReference>
<dbReference type="Gene3D" id="2.60.120.10">
    <property type="entry name" value="Jelly Rolls"/>
    <property type="match status" value="1"/>
</dbReference>
<evidence type="ECO:0000313" key="7">
    <source>
        <dbReference type="EMBL" id="MFD1056177.1"/>
    </source>
</evidence>
<feature type="compositionally biased region" description="Low complexity" evidence="6">
    <location>
        <begin position="1"/>
        <end position="14"/>
    </location>
</feature>
<name>A0ABW3MZR4_9MICO</name>
<dbReference type="PANTHER" id="PTHR12918">
    <property type="entry name" value="CYSTEINE DIOXYGENASE"/>
    <property type="match status" value="1"/>
</dbReference>
<dbReference type="CDD" id="cd10548">
    <property type="entry name" value="cupin_CDO"/>
    <property type="match status" value="1"/>
</dbReference>
<dbReference type="SUPFAM" id="SSF51182">
    <property type="entry name" value="RmlC-like cupins"/>
    <property type="match status" value="1"/>
</dbReference>
<protein>
    <submittedName>
        <fullName evidence="7">Cysteine dioxygenase</fullName>
    </submittedName>
</protein>
<evidence type="ECO:0000256" key="6">
    <source>
        <dbReference type="SAM" id="MobiDB-lite"/>
    </source>
</evidence>
<keyword evidence="4" id="KW-0560">Oxidoreductase</keyword>
<keyword evidence="8" id="KW-1185">Reference proteome</keyword>
<evidence type="ECO:0000313" key="8">
    <source>
        <dbReference type="Proteomes" id="UP001597046"/>
    </source>
</evidence>
<dbReference type="RefSeq" id="WP_386054223.1">
    <property type="nucleotide sequence ID" value="NZ_JBHTKH010000016.1"/>
</dbReference>
<dbReference type="InterPro" id="IPR010300">
    <property type="entry name" value="CDO_1"/>
</dbReference>
<reference evidence="8" key="1">
    <citation type="journal article" date="2019" name="Int. J. Syst. Evol. Microbiol.">
        <title>The Global Catalogue of Microorganisms (GCM) 10K type strain sequencing project: providing services to taxonomists for standard genome sequencing and annotation.</title>
        <authorList>
            <consortium name="The Broad Institute Genomics Platform"/>
            <consortium name="The Broad Institute Genome Sequencing Center for Infectious Disease"/>
            <person name="Wu L."/>
            <person name="Ma J."/>
        </authorList>
    </citation>
    <scope>NUCLEOTIDE SEQUENCE [LARGE SCALE GENOMIC DNA]</scope>
    <source>
        <strain evidence="8">CCUG 57508</strain>
    </source>
</reference>
<proteinExistence type="inferred from homology"/>
<dbReference type="GO" id="GO:0051213">
    <property type="term" value="F:dioxygenase activity"/>
    <property type="evidence" value="ECO:0007669"/>
    <property type="project" value="UniProtKB-KW"/>
</dbReference>
<comment type="caution">
    <text evidence="7">The sequence shown here is derived from an EMBL/GenBank/DDBJ whole genome shotgun (WGS) entry which is preliminary data.</text>
</comment>
<dbReference type="InterPro" id="IPR011051">
    <property type="entry name" value="RmlC_Cupin_sf"/>
</dbReference>
<evidence type="ECO:0000256" key="4">
    <source>
        <dbReference type="ARBA" id="ARBA00023002"/>
    </source>
</evidence>
<evidence type="ECO:0000256" key="3">
    <source>
        <dbReference type="ARBA" id="ARBA00022964"/>
    </source>
</evidence>
<comment type="similarity">
    <text evidence="1">Belongs to the cysteine dioxygenase family.</text>
</comment>
<keyword evidence="5" id="KW-0408">Iron</keyword>
<dbReference type="InterPro" id="IPR014710">
    <property type="entry name" value="RmlC-like_jellyroll"/>
</dbReference>